<comment type="caution">
    <text evidence="3">The sequence shown here is derived from an EMBL/GenBank/DDBJ whole genome shotgun (WGS) entry which is preliminary data.</text>
</comment>
<dbReference type="InterPro" id="IPR000835">
    <property type="entry name" value="HTH_MarR-typ"/>
</dbReference>
<evidence type="ECO:0000256" key="1">
    <source>
        <dbReference type="ARBA" id="ARBA00023125"/>
    </source>
</evidence>
<name>A0A229UUJ8_9BACL</name>
<evidence type="ECO:0000313" key="3">
    <source>
        <dbReference type="EMBL" id="OXM86931.1"/>
    </source>
</evidence>
<protein>
    <submittedName>
        <fullName evidence="3">Transcriptional regulator</fullName>
    </submittedName>
</protein>
<reference evidence="3 4" key="1">
    <citation type="submission" date="2017-07" db="EMBL/GenBank/DDBJ databases">
        <title>Genome sequencing and assembly of Paenibacillus rigui.</title>
        <authorList>
            <person name="Mayilraj S."/>
        </authorList>
    </citation>
    <scope>NUCLEOTIDE SEQUENCE [LARGE SCALE GENOMIC DNA]</scope>
    <source>
        <strain evidence="3 4">JCM 16352</strain>
    </source>
</reference>
<keyword evidence="1" id="KW-0238">DNA-binding</keyword>
<organism evidence="3 4">
    <name type="scientific">Paenibacillus rigui</name>
    <dbReference type="NCBI Taxonomy" id="554312"/>
    <lineage>
        <taxon>Bacteria</taxon>
        <taxon>Bacillati</taxon>
        <taxon>Bacillota</taxon>
        <taxon>Bacilli</taxon>
        <taxon>Bacillales</taxon>
        <taxon>Paenibacillaceae</taxon>
        <taxon>Paenibacillus</taxon>
    </lineage>
</organism>
<proteinExistence type="predicted"/>
<dbReference type="Pfam" id="PF01047">
    <property type="entry name" value="MarR"/>
    <property type="match status" value="1"/>
</dbReference>
<accession>A0A229UUJ8</accession>
<dbReference type="InterPro" id="IPR036388">
    <property type="entry name" value="WH-like_DNA-bd_sf"/>
</dbReference>
<dbReference type="OrthoDB" id="166070at2"/>
<dbReference type="PROSITE" id="PS50995">
    <property type="entry name" value="HTH_MARR_2"/>
    <property type="match status" value="1"/>
</dbReference>
<keyword evidence="4" id="KW-1185">Reference proteome</keyword>
<evidence type="ECO:0000259" key="2">
    <source>
        <dbReference type="PROSITE" id="PS50995"/>
    </source>
</evidence>
<dbReference type="GO" id="GO:0003700">
    <property type="term" value="F:DNA-binding transcription factor activity"/>
    <property type="evidence" value="ECO:0007669"/>
    <property type="project" value="InterPro"/>
</dbReference>
<gene>
    <name evidence="3" type="ORF">CF651_07970</name>
</gene>
<dbReference type="SMART" id="SM00347">
    <property type="entry name" value="HTH_MARR"/>
    <property type="match status" value="1"/>
</dbReference>
<dbReference type="GO" id="GO:0003677">
    <property type="term" value="F:DNA binding"/>
    <property type="evidence" value="ECO:0007669"/>
    <property type="project" value="UniProtKB-KW"/>
</dbReference>
<dbReference type="PANTHER" id="PTHR33164:SF99">
    <property type="entry name" value="MARR FAMILY REGULATORY PROTEIN"/>
    <property type="match status" value="1"/>
</dbReference>
<evidence type="ECO:0000313" key="4">
    <source>
        <dbReference type="Proteomes" id="UP000215509"/>
    </source>
</evidence>
<dbReference type="SUPFAM" id="SSF46785">
    <property type="entry name" value="Winged helix' DNA-binding domain"/>
    <property type="match status" value="1"/>
</dbReference>
<dbReference type="AlphaFoldDB" id="A0A229UUJ8"/>
<dbReference type="GO" id="GO:0006950">
    <property type="term" value="P:response to stress"/>
    <property type="evidence" value="ECO:0007669"/>
    <property type="project" value="TreeGrafter"/>
</dbReference>
<dbReference type="InterPro" id="IPR036390">
    <property type="entry name" value="WH_DNA-bd_sf"/>
</dbReference>
<dbReference type="PANTHER" id="PTHR33164">
    <property type="entry name" value="TRANSCRIPTIONAL REGULATOR, MARR FAMILY"/>
    <property type="match status" value="1"/>
</dbReference>
<dbReference type="InterPro" id="IPR039422">
    <property type="entry name" value="MarR/SlyA-like"/>
</dbReference>
<sequence length="124" mass="14177">MTSNFNKFNDHGMTAAQGFFLEKLELEGPQKVSQIAEALCYTSGAITALTDKLLASGYVERERTEEDRRVVYLTITEEGRKMLGDIRAKRKANIEKYFGALPDEDMEHLIRIFKQVLLTTENKE</sequence>
<dbReference type="PRINTS" id="PR00598">
    <property type="entry name" value="HTHMARR"/>
</dbReference>
<dbReference type="Proteomes" id="UP000215509">
    <property type="component" value="Unassembled WGS sequence"/>
</dbReference>
<dbReference type="EMBL" id="NMQW01000012">
    <property type="protein sequence ID" value="OXM86931.1"/>
    <property type="molecule type" value="Genomic_DNA"/>
</dbReference>
<feature type="domain" description="HTH marR-type" evidence="2">
    <location>
        <begin position="1"/>
        <end position="118"/>
    </location>
</feature>
<dbReference type="Gene3D" id="1.10.10.10">
    <property type="entry name" value="Winged helix-like DNA-binding domain superfamily/Winged helix DNA-binding domain"/>
    <property type="match status" value="1"/>
</dbReference>